<keyword evidence="6 8" id="KW-1133">Transmembrane helix</keyword>
<keyword evidence="4" id="KW-1003">Cell membrane</keyword>
<protein>
    <submittedName>
        <fullName evidence="10">EamA family transporter RarD</fullName>
    </submittedName>
</protein>
<sequence length="302" mass="32620">MTGTTKGILATVGTFLIWGFSPLYYKMLVHVPAAEVMAHRVIWSLVFFAALLAVQGRLGEVRGALRGRRQVAIVVAASVLISVNWFMLIYATQIDRVTELSLGYYIYPLVAVLAGRFLYGEHLSRLQVAAVAMAGAAVALLTWGLGVLPWISLSLAVTFGLYGILKKGLPVGPVVSVTAEVVVLMPVVALLLFAVYREGAGHFGGSMADTLLLIGAGPMTATPLILFSYAIRRVAMSTVGLMLYMNPTLQFFCAVVLFGEPFTRWHAVAFPAIWLALALFTWEALRQDLAARRAVARAAESS</sequence>
<feature type="transmembrane region" description="Helical" evidence="8">
    <location>
        <begin position="102"/>
        <end position="119"/>
    </location>
</feature>
<feature type="transmembrane region" description="Helical" evidence="8">
    <location>
        <begin position="71"/>
        <end position="90"/>
    </location>
</feature>
<dbReference type="NCBIfam" id="TIGR00688">
    <property type="entry name" value="rarD"/>
    <property type="match status" value="1"/>
</dbReference>
<feature type="transmembrane region" description="Helical" evidence="8">
    <location>
        <begin position="37"/>
        <end position="59"/>
    </location>
</feature>
<dbReference type="Pfam" id="PF00892">
    <property type="entry name" value="EamA"/>
    <property type="match status" value="1"/>
</dbReference>
<organism evidence="10 11">
    <name type="scientific">Seohaeicola nanhaiensis</name>
    <dbReference type="NCBI Taxonomy" id="1387282"/>
    <lineage>
        <taxon>Bacteria</taxon>
        <taxon>Pseudomonadati</taxon>
        <taxon>Pseudomonadota</taxon>
        <taxon>Alphaproteobacteria</taxon>
        <taxon>Rhodobacterales</taxon>
        <taxon>Roseobacteraceae</taxon>
        <taxon>Seohaeicola</taxon>
    </lineage>
</organism>
<keyword evidence="7 8" id="KW-0472">Membrane</keyword>
<evidence type="ECO:0000256" key="7">
    <source>
        <dbReference type="ARBA" id="ARBA00023136"/>
    </source>
</evidence>
<gene>
    <name evidence="10" type="primary">rarD</name>
    <name evidence="10" type="ORF">ACFO5X_16890</name>
</gene>
<evidence type="ECO:0000256" key="8">
    <source>
        <dbReference type="SAM" id="Phobius"/>
    </source>
</evidence>
<evidence type="ECO:0000256" key="4">
    <source>
        <dbReference type="ARBA" id="ARBA00022475"/>
    </source>
</evidence>
<accession>A0ABV9KK99</accession>
<evidence type="ECO:0000256" key="2">
    <source>
        <dbReference type="ARBA" id="ARBA00007362"/>
    </source>
</evidence>
<dbReference type="RefSeq" id="WP_380719038.1">
    <property type="nucleotide sequence ID" value="NZ_JBHSGI010000024.1"/>
</dbReference>
<evidence type="ECO:0000313" key="11">
    <source>
        <dbReference type="Proteomes" id="UP001595973"/>
    </source>
</evidence>
<feature type="transmembrane region" description="Helical" evidence="8">
    <location>
        <begin position="7"/>
        <end position="25"/>
    </location>
</feature>
<keyword evidence="5 8" id="KW-0812">Transmembrane</keyword>
<feature type="transmembrane region" description="Helical" evidence="8">
    <location>
        <begin position="265"/>
        <end position="285"/>
    </location>
</feature>
<feature type="transmembrane region" description="Helical" evidence="8">
    <location>
        <begin position="177"/>
        <end position="196"/>
    </location>
</feature>
<comment type="similarity">
    <text evidence="2">Belongs to the EamA transporter family.</text>
</comment>
<comment type="subcellular location">
    <subcellularLocation>
        <location evidence="1">Cell membrane</location>
        <topology evidence="1">Multi-pass membrane protein</topology>
    </subcellularLocation>
</comment>
<feature type="transmembrane region" description="Helical" evidence="8">
    <location>
        <begin position="241"/>
        <end position="259"/>
    </location>
</feature>
<feature type="transmembrane region" description="Helical" evidence="8">
    <location>
        <begin position="208"/>
        <end position="229"/>
    </location>
</feature>
<dbReference type="Proteomes" id="UP001595973">
    <property type="component" value="Unassembled WGS sequence"/>
</dbReference>
<name>A0ABV9KK99_9RHOB</name>
<feature type="transmembrane region" description="Helical" evidence="8">
    <location>
        <begin position="126"/>
        <end position="143"/>
    </location>
</feature>
<evidence type="ECO:0000259" key="9">
    <source>
        <dbReference type="Pfam" id="PF00892"/>
    </source>
</evidence>
<dbReference type="InterPro" id="IPR037185">
    <property type="entry name" value="EmrE-like"/>
</dbReference>
<evidence type="ECO:0000256" key="6">
    <source>
        <dbReference type="ARBA" id="ARBA00022989"/>
    </source>
</evidence>
<proteinExistence type="inferred from homology"/>
<dbReference type="EMBL" id="JBHSGI010000024">
    <property type="protein sequence ID" value="MFC4670244.1"/>
    <property type="molecule type" value="Genomic_DNA"/>
</dbReference>
<dbReference type="InterPro" id="IPR000620">
    <property type="entry name" value="EamA_dom"/>
</dbReference>
<keyword evidence="11" id="KW-1185">Reference proteome</keyword>
<feature type="domain" description="EamA" evidence="9">
    <location>
        <begin position="6"/>
        <end position="142"/>
    </location>
</feature>
<evidence type="ECO:0000256" key="5">
    <source>
        <dbReference type="ARBA" id="ARBA00022692"/>
    </source>
</evidence>
<dbReference type="SUPFAM" id="SSF103481">
    <property type="entry name" value="Multidrug resistance efflux transporter EmrE"/>
    <property type="match status" value="2"/>
</dbReference>
<feature type="transmembrane region" description="Helical" evidence="8">
    <location>
        <begin position="149"/>
        <end position="165"/>
    </location>
</feature>
<comment type="caution">
    <text evidence="10">The sequence shown here is derived from an EMBL/GenBank/DDBJ whole genome shotgun (WGS) entry which is preliminary data.</text>
</comment>
<reference evidence="11" key="1">
    <citation type="journal article" date="2019" name="Int. J. Syst. Evol. Microbiol.">
        <title>The Global Catalogue of Microorganisms (GCM) 10K type strain sequencing project: providing services to taxonomists for standard genome sequencing and annotation.</title>
        <authorList>
            <consortium name="The Broad Institute Genomics Platform"/>
            <consortium name="The Broad Institute Genome Sequencing Center for Infectious Disease"/>
            <person name="Wu L."/>
            <person name="Ma J."/>
        </authorList>
    </citation>
    <scope>NUCLEOTIDE SEQUENCE [LARGE SCALE GENOMIC DNA]</scope>
    <source>
        <strain evidence="11">CGMCC 4.7283</strain>
    </source>
</reference>
<keyword evidence="3" id="KW-0813">Transport</keyword>
<evidence type="ECO:0000256" key="3">
    <source>
        <dbReference type="ARBA" id="ARBA00022448"/>
    </source>
</evidence>
<dbReference type="InterPro" id="IPR004626">
    <property type="entry name" value="RarD"/>
</dbReference>
<evidence type="ECO:0000256" key="1">
    <source>
        <dbReference type="ARBA" id="ARBA00004651"/>
    </source>
</evidence>
<evidence type="ECO:0000313" key="10">
    <source>
        <dbReference type="EMBL" id="MFC4670244.1"/>
    </source>
</evidence>